<evidence type="ECO:0000313" key="2">
    <source>
        <dbReference type="Proteomes" id="UP001281147"/>
    </source>
</evidence>
<organism evidence="1 2">
    <name type="scientific">Vermiconidia calcicola</name>
    <dbReference type="NCBI Taxonomy" id="1690605"/>
    <lineage>
        <taxon>Eukaryota</taxon>
        <taxon>Fungi</taxon>
        <taxon>Dikarya</taxon>
        <taxon>Ascomycota</taxon>
        <taxon>Pezizomycotina</taxon>
        <taxon>Dothideomycetes</taxon>
        <taxon>Dothideomycetidae</taxon>
        <taxon>Mycosphaerellales</taxon>
        <taxon>Extremaceae</taxon>
        <taxon>Vermiconidia</taxon>
    </lineage>
</organism>
<sequence length="508" mass="55879">MLFSKLEGRQLNWGVSIACGAGFTLFGYDQGVFGGVLTNPAFIKTFDNPSAVVQSQLVSTYYLGAVFGAFASNYIGDKIGRRRAILLGCIFLTVGGALQAAAFGLPQMIVGRIVGGVGTGLNTTAIPLWQVEISRKANRGFLIAFELVLLGIAQVIAAFINFGFTYLPHTAVAWRFPLAMQSFFSILTFVCVLPMPESARWLLLKDRRAEANDVIARLLARPSDHPDVFQETQMLVNVIQNEQEIQSTSYKEVFRNGPTQTLRRIALGCGTAAMQQATGINVVTNYLPVILTAVLGLDEKLALALSACSSINLTIWGITSMWLIDHAGRRTLMLWCAAGQSVCFFVVAAGVRYQANERLGVMTVFFIFLFGTFFAEGYFAIPWLYPAEINSQRMRNRGASISTTTNWLCVYIVVLVTPIGIRDLGWGFFLIFGFLNAAFLPILWFFYVETKGLSLEQIDLLFEIKHKAGSKVSITQARNMALEQTAAFVALDEGKHGVEQLENIAGER</sequence>
<keyword evidence="2" id="KW-1185">Reference proteome</keyword>
<gene>
    <name evidence="1" type="ORF">LTR37_007914</name>
</gene>
<name>A0ACC3NE33_9PEZI</name>
<protein>
    <submittedName>
        <fullName evidence="1">Uncharacterized protein</fullName>
    </submittedName>
</protein>
<comment type="caution">
    <text evidence="1">The sequence shown here is derived from an EMBL/GenBank/DDBJ whole genome shotgun (WGS) entry which is preliminary data.</text>
</comment>
<proteinExistence type="predicted"/>
<reference evidence="1" key="1">
    <citation type="submission" date="2023-07" db="EMBL/GenBank/DDBJ databases">
        <title>Black Yeasts Isolated from many extreme environments.</title>
        <authorList>
            <person name="Coleine C."/>
            <person name="Stajich J.E."/>
            <person name="Selbmann L."/>
        </authorList>
    </citation>
    <scope>NUCLEOTIDE SEQUENCE</scope>
    <source>
        <strain evidence="1">CCFEE 5714</strain>
    </source>
</reference>
<dbReference type="Proteomes" id="UP001281147">
    <property type="component" value="Unassembled WGS sequence"/>
</dbReference>
<dbReference type="EMBL" id="JAUTXU010000056">
    <property type="protein sequence ID" value="KAK3714328.1"/>
    <property type="molecule type" value="Genomic_DNA"/>
</dbReference>
<accession>A0ACC3NE33</accession>
<evidence type="ECO:0000313" key="1">
    <source>
        <dbReference type="EMBL" id="KAK3714328.1"/>
    </source>
</evidence>